<gene>
    <name evidence="2" type="ORF">POL68_26820</name>
</gene>
<dbReference type="InterPro" id="IPR041667">
    <property type="entry name" value="Cupin_8"/>
</dbReference>
<dbReference type="EMBL" id="JAQNDM010000002">
    <property type="protein sequence ID" value="MDC0712108.1"/>
    <property type="molecule type" value="Genomic_DNA"/>
</dbReference>
<dbReference type="SUPFAM" id="SSF51197">
    <property type="entry name" value="Clavaminate synthase-like"/>
    <property type="match status" value="1"/>
</dbReference>
<dbReference type="InterPro" id="IPR003347">
    <property type="entry name" value="JmjC_dom"/>
</dbReference>
<feature type="domain" description="JmjC" evidence="1">
    <location>
        <begin position="193"/>
        <end position="335"/>
    </location>
</feature>
<dbReference type="SMART" id="SM00558">
    <property type="entry name" value="JmjC"/>
    <property type="match status" value="1"/>
</dbReference>
<protein>
    <submittedName>
        <fullName evidence="2">Cupin-like domain-containing protein</fullName>
    </submittedName>
</protein>
<keyword evidence="3" id="KW-1185">Reference proteome</keyword>
<comment type="caution">
    <text evidence="2">The sequence shown here is derived from an EMBL/GenBank/DDBJ whole genome shotgun (WGS) entry which is preliminary data.</text>
</comment>
<dbReference type="RefSeq" id="WP_272142178.1">
    <property type="nucleotide sequence ID" value="NZ_JAQNDM010000002.1"/>
</dbReference>
<dbReference type="PANTHER" id="PTHR12461">
    <property type="entry name" value="HYPOXIA-INDUCIBLE FACTOR 1 ALPHA INHIBITOR-RELATED"/>
    <property type="match status" value="1"/>
</dbReference>
<dbReference type="Pfam" id="PF13621">
    <property type="entry name" value="Cupin_8"/>
    <property type="match status" value="1"/>
</dbReference>
<proteinExistence type="predicted"/>
<evidence type="ECO:0000313" key="3">
    <source>
        <dbReference type="Proteomes" id="UP001221838"/>
    </source>
</evidence>
<name>A0ABT5DG88_9BACT</name>
<dbReference type="PROSITE" id="PS51184">
    <property type="entry name" value="JMJC"/>
    <property type="match status" value="1"/>
</dbReference>
<reference evidence="2 3" key="1">
    <citation type="submission" date="2022-11" db="EMBL/GenBank/DDBJ databases">
        <title>Minimal conservation of predation-associated metabolite biosynthetic gene clusters underscores biosynthetic potential of Myxococcota including descriptions for ten novel species: Archangium lansinium sp. nov., Myxococcus landrumus sp. nov., Nannocystis bai.</title>
        <authorList>
            <person name="Ahearne A."/>
            <person name="Stevens C."/>
            <person name="Dowd S."/>
        </authorList>
    </citation>
    <scope>NUCLEOTIDE SEQUENCE [LARGE SCALE GENOMIC DNA]</scope>
    <source>
        <strain evidence="2 3">NCWAL01</strain>
    </source>
</reference>
<dbReference type="PANTHER" id="PTHR12461:SF105">
    <property type="entry name" value="HYPOXIA-INDUCIBLE FACTOR 1-ALPHA INHIBITOR"/>
    <property type="match status" value="1"/>
</dbReference>
<dbReference type="Gene3D" id="2.60.120.650">
    <property type="entry name" value="Cupin"/>
    <property type="match status" value="1"/>
</dbReference>
<evidence type="ECO:0000259" key="1">
    <source>
        <dbReference type="PROSITE" id="PS51184"/>
    </source>
</evidence>
<accession>A0ABT5DG88</accession>
<organism evidence="2 3">
    <name type="scientific">Stigmatella ashevillensis</name>
    <dbReference type="NCBI Taxonomy" id="2995309"/>
    <lineage>
        <taxon>Bacteria</taxon>
        <taxon>Pseudomonadati</taxon>
        <taxon>Myxococcota</taxon>
        <taxon>Myxococcia</taxon>
        <taxon>Myxococcales</taxon>
        <taxon>Cystobacterineae</taxon>
        <taxon>Archangiaceae</taxon>
        <taxon>Stigmatella</taxon>
    </lineage>
</organism>
<sequence length="335" mass="38022">MVDAAPSLSTEWRTWLADNLVRGVAPERLEQTLAHSGLAPEQARAVVETCLQHPAVTLGRPRAGLLKELLAQLDTRVALHRQSGAHQRLERIRGASAREVMDGYYLAHRPVILEGVMDDWPLMSRWTPHALAERYGDVEVEVMTGRESRADHDLAPDACRTVMRFGEFIRRLVEGGPTNDLYLTARNFALERSELRTLLEDVRYPKGLLRQTNRAGAVKLWVGPAGTLTELHHDLGSVLFGQVHGRKRFRLIPSFETHFVYSHRDVWSQVDAEHPDLERFPAYREADVLETVVGPGDLLLIPAGWWHWVEALDVSVSVTFQEFDLPEGNAWWELR</sequence>
<evidence type="ECO:0000313" key="2">
    <source>
        <dbReference type="EMBL" id="MDC0712108.1"/>
    </source>
</evidence>
<dbReference type="Proteomes" id="UP001221838">
    <property type="component" value="Unassembled WGS sequence"/>
</dbReference>